<comment type="caution">
    <text evidence="1">The sequence shown here is derived from an EMBL/GenBank/DDBJ whole genome shotgun (WGS) entry which is preliminary data.</text>
</comment>
<protein>
    <submittedName>
        <fullName evidence="1">Uncharacterized protein</fullName>
    </submittedName>
</protein>
<reference evidence="1 2" key="1">
    <citation type="submission" date="2016-08" db="EMBL/GenBank/DDBJ databases">
        <authorList>
            <person name="Seilhamer J.J."/>
        </authorList>
    </citation>
    <scope>NUCLEOTIDE SEQUENCE [LARGE SCALE GENOMIC DNA]</scope>
    <source>
        <strain evidence="1 2">KCTC 42603</strain>
    </source>
</reference>
<organism evidence="1 2">
    <name type="scientific">Alteromonas confluentis</name>
    <dbReference type="NCBI Taxonomy" id="1656094"/>
    <lineage>
        <taxon>Bacteria</taxon>
        <taxon>Pseudomonadati</taxon>
        <taxon>Pseudomonadota</taxon>
        <taxon>Gammaproteobacteria</taxon>
        <taxon>Alteromonadales</taxon>
        <taxon>Alteromonadaceae</taxon>
        <taxon>Alteromonas/Salinimonas group</taxon>
        <taxon>Alteromonas</taxon>
    </lineage>
</organism>
<evidence type="ECO:0000313" key="1">
    <source>
        <dbReference type="EMBL" id="OFC69012.1"/>
    </source>
</evidence>
<name>A0A1E7Z6A9_9ALTE</name>
<evidence type="ECO:0000313" key="2">
    <source>
        <dbReference type="Proteomes" id="UP000175691"/>
    </source>
</evidence>
<dbReference type="EMBL" id="MDHN01000041">
    <property type="protein sequence ID" value="OFC69012.1"/>
    <property type="molecule type" value="Genomic_DNA"/>
</dbReference>
<accession>A0A1E7Z6A9</accession>
<gene>
    <name evidence="1" type="ORF">BFC18_19935</name>
</gene>
<dbReference type="AlphaFoldDB" id="A0A1E7Z6A9"/>
<proteinExistence type="predicted"/>
<dbReference type="Proteomes" id="UP000175691">
    <property type="component" value="Unassembled WGS sequence"/>
</dbReference>
<sequence>MERNTNIGCVGFRDKGKGITARVAAGTTSRNEEYHRIVVLRKRTVQGLHVKDNSTERRIPLQG</sequence>
<keyword evidence="2" id="KW-1185">Reference proteome</keyword>